<proteinExistence type="predicted"/>
<evidence type="ECO:0000256" key="2">
    <source>
        <dbReference type="ARBA" id="ARBA00023136"/>
    </source>
</evidence>
<feature type="transmembrane region" description="Helical" evidence="4">
    <location>
        <begin position="431"/>
        <end position="453"/>
    </location>
</feature>
<dbReference type="GO" id="GO:0016020">
    <property type="term" value="C:membrane"/>
    <property type="evidence" value="ECO:0007669"/>
    <property type="project" value="UniProtKB-SubCell"/>
</dbReference>
<dbReference type="PROSITE" id="PS50835">
    <property type="entry name" value="IG_LIKE"/>
    <property type="match status" value="2"/>
</dbReference>
<dbReference type="InterPro" id="IPR013162">
    <property type="entry name" value="CD80_C2-set"/>
</dbReference>
<name>A0ABD0XJR7_UMBPY</name>
<sequence length="531" mass="58705">MFLIFTGPELRKGMGREKFPWHYLIYCIYFRAILIMGVDASSWTAEVPSSVSGLNGSCIIIPCSFNYPGPKIKLSKFTGIWLKNPHEFIYHPDKSKIIKDYSGRTALVGDLRQKNCSLKIAPLHHSDKGPFHFRVEIKDLDNYSYLQDTVSIAVSSSAECPSLSVRNEMKVGEVVSASCSVVHSCPSEPPLLTWSSSKSPSVQTQQLANGQWEVTSSLTFTSSINDNNRTLVCTAEYNGGVPKSSNKTLNVKYAPVDVKVKGASSVKEGASVELRCSYDSNPAAHSFHWHNSKGPMPSRRSTITLHKVTRLTEALYCIAINTEGRGKSISLKVKVEYQPEFKVGSTCTTHSSTITCLCIVDWEPIGTVEWSIPGRLLPSTRVESQGSITTVTLQRELSFSDTVHCYASNTQGNATLSIAVPTNYTELKMNILIAVGAFMLVLIIIPMTACILIKKCRQSHNQQTGSSIQDTDEVIAASSDPSPLRKEFKHISSEIQSNFYTNYHLYGNIEVEEDENTYSCIGEDDAIYTNL</sequence>
<gene>
    <name evidence="6" type="ORF">UPYG_G00151830</name>
</gene>
<dbReference type="InterPro" id="IPR036179">
    <property type="entry name" value="Ig-like_dom_sf"/>
</dbReference>
<dbReference type="InterPro" id="IPR003599">
    <property type="entry name" value="Ig_sub"/>
</dbReference>
<dbReference type="PANTHER" id="PTHR46484">
    <property type="entry name" value="SI:CH211-171H4.5-RELATED"/>
    <property type="match status" value="1"/>
</dbReference>
<dbReference type="AlphaFoldDB" id="A0ABD0XJR7"/>
<keyword evidence="2 4" id="KW-0472">Membrane</keyword>
<comment type="caution">
    <text evidence="6">The sequence shown here is derived from an EMBL/GenBank/DDBJ whole genome shotgun (WGS) entry which is preliminary data.</text>
</comment>
<evidence type="ECO:0000313" key="6">
    <source>
        <dbReference type="EMBL" id="KAL0985013.1"/>
    </source>
</evidence>
<keyword evidence="7" id="KW-1185">Reference proteome</keyword>
<comment type="subcellular location">
    <subcellularLocation>
        <location evidence="1">Membrane</location>
        <topology evidence="1">Single-pass membrane protein</topology>
    </subcellularLocation>
</comment>
<keyword evidence="4" id="KW-1133">Transmembrane helix</keyword>
<dbReference type="PANTHER" id="PTHR46484:SF1">
    <property type="entry name" value="SCHWANN CELL MYELIN PROTEIN-RELATED"/>
    <property type="match status" value="1"/>
</dbReference>
<dbReference type="EMBL" id="JAGEUA010000004">
    <property type="protein sequence ID" value="KAL0985013.1"/>
    <property type="molecule type" value="Genomic_DNA"/>
</dbReference>
<dbReference type="InterPro" id="IPR007110">
    <property type="entry name" value="Ig-like_dom"/>
</dbReference>
<accession>A0ABD0XJR7</accession>
<feature type="domain" description="Ig-like" evidence="5">
    <location>
        <begin position="161"/>
        <end position="250"/>
    </location>
</feature>
<evidence type="ECO:0000256" key="4">
    <source>
        <dbReference type="SAM" id="Phobius"/>
    </source>
</evidence>
<evidence type="ECO:0000256" key="3">
    <source>
        <dbReference type="ARBA" id="ARBA00023157"/>
    </source>
</evidence>
<organism evidence="6 7">
    <name type="scientific">Umbra pygmaea</name>
    <name type="common">Eastern mudminnow</name>
    <dbReference type="NCBI Taxonomy" id="75934"/>
    <lineage>
        <taxon>Eukaryota</taxon>
        <taxon>Metazoa</taxon>
        <taxon>Chordata</taxon>
        <taxon>Craniata</taxon>
        <taxon>Vertebrata</taxon>
        <taxon>Euteleostomi</taxon>
        <taxon>Actinopterygii</taxon>
        <taxon>Neopterygii</taxon>
        <taxon>Teleostei</taxon>
        <taxon>Protacanthopterygii</taxon>
        <taxon>Esociformes</taxon>
        <taxon>Umbridae</taxon>
        <taxon>Umbra</taxon>
    </lineage>
</organism>
<evidence type="ECO:0000259" key="5">
    <source>
        <dbReference type="PROSITE" id="PS50835"/>
    </source>
</evidence>
<dbReference type="InterPro" id="IPR013783">
    <property type="entry name" value="Ig-like_fold"/>
</dbReference>
<dbReference type="SMART" id="SM00409">
    <property type="entry name" value="IG"/>
    <property type="match status" value="3"/>
</dbReference>
<protein>
    <recommendedName>
        <fullName evidence="5">Ig-like domain-containing protein</fullName>
    </recommendedName>
</protein>
<feature type="domain" description="Ig-like" evidence="5">
    <location>
        <begin position="255"/>
        <end position="330"/>
    </location>
</feature>
<dbReference type="Pfam" id="PF08205">
    <property type="entry name" value="C2-set_2"/>
    <property type="match status" value="1"/>
</dbReference>
<dbReference type="Proteomes" id="UP001557470">
    <property type="component" value="Unassembled WGS sequence"/>
</dbReference>
<dbReference type="SUPFAM" id="SSF48726">
    <property type="entry name" value="Immunoglobulin"/>
    <property type="match status" value="3"/>
</dbReference>
<evidence type="ECO:0000313" key="7">
    <source>
        <dbReference type="Proteomes" id="UP001557470"/>
    </source>
</evidence>
<keyword evidence="3" id="KW-1015">Disulfide bond</keyword>
<keyword evidence="4" id="KW-0812">Transmembrane</keyword>
<dbReference type="Gene3D" id="2.60.40.10">
    <property type="entry name" value="Immunoglobulins"/>
    <property type="match status" value="3"/>
</dbReference>
<evidence type="ECO:0000256" key="1">
    <source>
        <dbReference type="ARBA" id="ARBA00004167"/>
    </source>
</evidence>
<reference evidence="6 7" key="1">
    <citation type="submission" date="2024-06" db="EMBL/GenBank/DDBJ databases">
        <authorList>
            <person name="Pan Q."/>
            <person name="Wen M."/>
            <person name="Jouanno E."/>
            <person name="Zahm M."/>
            <person name="Klopp C."/>
            <person name="Cabau C."/>
            <person name="Louis A."/>
            <person name="Berthelot C."/>
            <person name="Parey E."/>
            <person name="Roest Crollius H."/>
            <person name="Montfort J."/>
            <person name="Robinson-Rechavi M."/>
            <person name="Bouchez O."/>
            <person name="Lampietro C."/>
            <person name="Lopez Roques C."/>
            <person name="Donnadieu C."/>
            <person name="Postlethwait J."/>
            <person name="Bobe J."/>
            <person name="Verreycken H."/>
            <person name="Guiguen Y."/>
        </authorList>
    </citation>
    <scope>NUCLEOTIDE SEQUENCE [LARGE SCALE GENOMIC DNA]</scope>
    <source>
        <strain evidence="6">Up_M1</strain>
        <tissue evidence="6">Testis</tissue>
    </source>
</reference>